<evidence type="ECO:0000313" key="8">
    <source>
        <dbReference type="EMBL" id="KAF2397539.1"/>
    </source>
</evidence>
<keyword evidence="3 6" id="KW-1133">Transmembrane helix</keyword>
<gene>
    <name evidence="8" type="ORF">EJ06DRAFT_481682</name>
</gene>
<accession>A0A6G1HNX3</accession>
<feature type="transmembrane region" description="Helical" evidence="6">
    <location>
        <begin position="82"/>
        <end position="105"/>
    </location>
</feature>
<dbReference type="PANTHER" id="PTHR28013">
    <property type="entry name" value="PROTEIN DCV1-RELATED"/>
    <property type="match status" value="1"/>
</dbReference>
<evidence type="ECO:0000256" key="1">
    <source>
        <dbReference type="ARBA" id="ARBA00004141"/>
    </source>
</evidence>
<dbReference type="Pfam" id="PF06687">
    <property type="entry name" value="SUR7"/>
    <property type="match status" value="1"/>
</dbReference>
<dbReference type="GO" id="GO:0032153">
    <property type="term" value="C:cell division site"/>
    <property type="evidence" value="ECO:0007669"/>
    <property type="project" value="TreeGrafter"/>
</dbReference>
<protein>
    <submittedName>
        <fullName evidence="8">Pali-domain-containing protein</fullName>
    </submittedName>
</protein>
<feature type="compositionally biased region" description="Basic and acidic residues" evidence="5">
    <location>
        <begin position="413"/>
        <end position="423"/>
    </location>
</feature>
<feature type="transmembrane region" description="Helical" evidence="6">
    <location>
        <begin position="117"/>
        <end position="143"/>
    </location>
</feature>
<reference evidence="8" key="1">
    <citation type="journal article" date="2020" name="Stud. Mycol.">
        <title>101 Dothideomycetes genomes: a test case for predicting lifestyles and emergence of pathogens.</title>
        <authorList>
            <person name="Haridas S."/>
            <person name="Albert R."/>
            <person name="Binder M."/>
            <person name="Bloem J."/>
            <person name="Labutti K."/>
            <person name="Salamov A."/>
            <person name="Andreopoulos B."/>
            <person name="Baker S."/>
            <person name="Barry K."/>
            <person name="Bills G."/>
            <person name="Bluhm B."/>
            <person name="Cannon C."/>
            <person name="Castanera R."/>
            <person name="Culley D."/>
            <person name="Daum C."/>
            <person name="Ezra D."/>
            <person name="Gonzalez J."/>
            <person name="Henrissat B."/>
            <person name="Kuo A."/>
            <person name="Liang C."/>
            <person name="Lipzen A."/>
            <person name="Lutzoni F."/>
            <person name="Magnuson J."/>
            <person name="Mondo S."/>
            <person name="Nolan M."/>
            <person name="Ohm R."/>
            <person name="Pangilinan J."/>
            <person name="Park H.-J."/>
            <person name="Ramirez L."/>
            <person name="Alfaro M."/>
            <person name="Sun H."/>
            <person name="Tritt A."/>
            <person name="Yoshinaga Y."/>
            <person name="Zwiers L.-H."/>
            <person name="Turgeon B."/>
            <person name="Goodwin S."/>
            <person name="Spatafora J."/>
            <person name="Crous P."/>
            <person name="Grigoriev I."/>
        </authorList>
    </citation>
    <scope>NUCLEOTIDE SEQUENCE</scope>
    <source>
        <strain evidence="8">CBS 262.69</strain>
    </source>
</reference>
<feature type="signal peptide" evidence="7">
    <location>
        <begin position="1"/>
        <end position="25"/>
    </location>
</feature>
<feature type="compositionally biased region" description="Polar residues" evidence="5">
    <location>
        <begin position="266"/>
        <end position="276"/>
    </location>
</feature>
<dbReference type="EMBL" id="ML996703">
    <property type="protein sequence ID" value="KAF2397539.1"/>
    <property type="molecule type" value="Genomic_DNA"/>
</dbReference>
<evidence type="ECO:0000256" key="2">
    <source>
        <dbReference type="ARBA" id="ARBA00022692"/>
    </source>
</evidence>
<name>A0A6G1HNX3_9PEZI</name>
<feature type="compositionally biased region" description="Polar residues" evidence="5">
    <location>
        <begin position="286"/>
        <end position="299"/>
    </location>
</feature>
<dbReference type="InterPro" id="IPR009571">
    <property type="entry name" value="SUR7/Rim9-like_fungi"/>
</dbReference>
<dbReference type="GO" id="GO:0005886">
    <property type="term" value="C:plasma membrane"/>
    <property type="evidence" value="ECO:0007669"/>
    <property type="project" value="InterPro"/>
</dbReference>
<organism evidence="8 9">
    <name type="scientific">Trichodelitschia bisporula</name>
    <dbReference type="NCBI Taxonomy" id="703511"/>
    <lineage>
        <taxon>Eukaryota</taxon>
        <taxon>Fungi</taxon>
        <taxon>Dikarya</taxon>
        <taxon>Ascomycota</taxon>
        <taxon>Pezizomycotina</taxon>
        <taxon>Dothideomycetes</taxon>
        <taxon>Dothideomycetes incertae sedis</taxon>
        <taxon>Phaeotrichales</taxon>
        <taxon>Phaeotrichaceae</taxon>
        <taxon>Trichodelitschia</taxon>
    </lineage>
</organism>
<keyword evidence="4 6" id="KW-0472">Membrane</keyword>
<keyword evidence="7" id="KW-0732">Signal</keyword>
<keyword evidence="2 6" id="KW-0812">Transmembrane</keyword>
<comment type="subcellular location">
    <subcellularLocation>
        <location evidence="1">Membrane</location>
        <topology evidence="1">Multi-pass membrane protein</topology>
    </subcellularLocation>
</comment>
<keyword evidence="9" id="KW-1185">Reference proteome</keyword>
<feature type="compositionally biased region" description="Low complexity" evidence="5">
    <location>
        <begin position="391"/>
        <end position="400"/>
    </location>
</feature>
<feature type="transmembrane region" description="Helical" evidence="6">
    <location>
        <begin position="149"/>
        <end position="171"/>
    </location>
</feature>
<evidence type="ECO:0000256" key="7">
    <source>
        <dbReference type="SAM" id="SignalP"/>
    </source>
</evidence>
<evidence type="ECO:0000313" key="9">
    <source>
        <dbReference type="Proteomes" id="UP000799640"/>
    </source>
</evidence>
<feature type="region of interest" description="Disordered" evidence="5">
    <location>
        <begin position="344"/>
        <end position="436"/>
    </location>
</feature>
<dbReference type="OrthoDB" id="2354757at2759"/>
<dbReference type="InterPro" id="IPR051380">
    <property type="entry name" value="pH-response_reg_palI/RIM9"/>
</dbReference>
<dbReference type="AlphaFoldDB" id="A0A6G1HNX3"/>
<dbReference type="PANTHER" id="PTHR28013:SF3">
    <property type="entry name" value="PROTEIN DCV1-RELATED"/>
    <property type="match status" value="1"/>
</dbReference>
<sequence length="436" mass="46117">MLRPATPLSVILFVAFVLLLLSTLSTPVIKSIPLGSHHGIQFGVWGFCNEDGCSHIEIGYETASLFASREDFSLSTDTRHSVSYILIVHPIAAFLVLICFALAVASHLHSPAHSPRYLLGLFILTIPTTLACILAFLVDLLLFIPHLNWGSWIVLAATLLVIASSLVTCGMRRTLVSRKARRKRIQDNAEMSGANYFTSRPAQIITTTAPQYPKADSPPPLSSPPTDRTASFARMADDRTPLNPTTPATGPVADGPGASAFFDPSRPTTANSNRSPQFDEYGNPLRPQQSMGSAVSSRSGPPGPGGLYYGPPGPRGRGGFPPRGGMMRGGMRGGPGMGGPGMRGPPPPGAFNGRGRGMGPPGMGFPPAGMPVGRGGGYSDPGYGPPPRGPMPMGQSPGPGYDNMGPPMGPTELDGRRGPHDGVEYVPRYPPRYFPR</sequence>
<evidence type="ECO:0000256" key="6">
    <source>
        <dbReference type="SAM" id="Phobius"/>
    </source>
</evidence>
<evidence type="ECO:0000256" key="4">
    <source>
        <dbReference type="ARBA" id="ARBA00023136"/>
    </source>
</evidence>
<evidence type="ECO:0000256" key="5">
    <source>
        <dbReference type="SAM" id="MobiDB-lite"/>
    </source>
</evidence>
<dbReference type="Proteomes" id="UP000799640">
    <property type="component" value="Unassembled WGS sequence"/>
</dbReference>
<evidence type="ECO:0000256" key="3">
    <source>
        <dbReference type="ARBA" id="ARBA00022989"/>
    </source>
</evidence>
<feature type="chain" id="PRO_5026339459" evidence="7">
    <location>
        <begin position="26"/>
        <end position="436"/>
    </location>
</feature>
<proteinExistence type="predicted"/>
<feature type="compositionally biased region" description="Gly residues" evidence="5">
    <location>
        <begin position="352"/>
        <end position="362"/>
    </location>
</feature>
<dbReference type="GO" id="GO:0035838">
    <property type="term" value="C:growing cell tip"/>
    <property type="evidence" value="ECO:0007669"/>
    <property type="project" value="TreeGrafter"/>
</dbReference>
<feature type="region of interest" description="Disordered" evidence="5">
    <location>
        <begin position="236"/>
        <end position="321"/>
    </location>
</feature>
<feature type="region of interest" description="Disordered" evidence="5">
    <location>
        <begin position="210"/>
        <end position="229"/>
    </location>
</feature>